<evidence type="ECO:0000259" key="1">
    <source>
        <dbReference type="Pfam" id="PF14088"/>
    </source>
</evidence>
<proteinExistence type="predicted"/>
<dbReference type="InterPro" id="IPR025364">
    <property type="entry name" value="DUF4268"/>
</dbReference>
<dbReference type="Proteomes" id="UP000179797">
    <property type="component" value="Unassembled WGS sequence"/>
</dbReference>
<evidence type="ECO:0000313" key="2">
    <source>
        <dbReference type="EMBL" id="OHX67547.1"/>
    </source>
</evidence>
<dbReference type="AlphaFoldDB" id="A0A1S1Z2U1"/>
<dbReference type="OrthoDB" id="1467516at2"/>
<name>A0A1S1Z2U1_FLAPC</name>
<dbReference type="RefSeq" id="WP_044229263.1">
    <property type="nucleotide sequence ID" value="NZ_JRYR02000001.1"/>
</dbReference>
<evidence type="ECO:0000313" key="3">
    <source>
        <dbReference type="Proteomes" id="UP000179797"/>
    </source>
</evidence>
<protein>
    <recommendedName>
        <fullName evidence="1">DUF4268 domain-containing protein</fullName>
    </recommendedName>
</protein>
<organism evidence="2 3">
    <name type="scientific">Flammeovirga pacifica</name>
    <dbReference type="NCBI Taxonomy" id="915059"/>
    <lineage>
        <taxon>Bacteria</taxon>
        <taxon>Pseudomonadati</taxon>
        <taxon>Bacteroidota</taxon>
        <taxon>Cytophagia</taxon>
        <taxon>Cytophagales</taxon>
        <taxon>Flammeovirgaceae</taxon>
        <taxon>Flammeovirga</taxon>
    </lineage>
</organism>
<accession>A0A1S1Z2U1</accession>
<dbReference type="Pfam" id="PF14088">
    <property type="entry name" value="DUF4268"/>
    <property type="match status" value="1"/>
</dbReference>
<sequence>MFSKEEHSRLRAEFWTQFGQLMKPFKSEEGKRINWTNYKTGVKNVFFKMNADKKKCGIGIYLTHKDPEIQQLIFEQFEEMKTYLHSILEEEWEWELHTKNDLRQTISKIYIEKEGLNMFKLDDQADIYSFLKPRILKLDEFWRDTKEVFVDLTT</sequence>
<dbReference type="EMBL" id="JRYR02000001">
    <property type="protein sequence ID" value="OHX67547.1"/>
    <property type="molecule type" value="Genomic_DNA"/>
</dbReference>
<reference evidence="2 3" key="1">
    <citation type="journal article" date="2012" name="Int. J. Syst. Evol. Microbiol.">
        <title>Flammeovirga pacifica sp. nov., isolated from deep-sea sediment.</title>
        <authorList>
            <person name="Xu H."/>
            <person name="Fu Y."/>
            <person name="Yang N."/>
            <person name="Ding Z."/>
            <person name="Lai Q."/>
            <person name="Zeng R."/>
        </authorList>
    </citation>
    <scope>NUCLEOTIDE SEQUENCE [LARGE SCALE GENOMIC DNA]</scope>
    <source>
        <strain evidence="3">DSM 24597 / LMG 26175 / WPAGA1</strain>
    </source>
</reference>
<keyword evidence="3" id="KW-1185">Reference proteome</keyword>
<feature type="domain" description="DUF4268" evidence="1">
    <location>
        <begin position="10"/>
        <end position="144"/>
    </location>
</feature>
<gene>
    <name evidence="2" type="ORF">NH26_14930</name>
</gene>
<dbReference type="STRING" id="915059.NH26_14930"/>
<comment type="caution">
    <text evidence="2">The sequence shown here is derived from an EMBL/GenBank/DDBJ whole genome shotgun (WGS) entry which is preliminary data.</text>
</comment>